<dbReference type="AlphaFoldDB" id="A0ABD1MGF8"/>
<accession>A0ABD1MGF8</accession>
<dbReference type="Proteomes" id="UP001603857">
    <property type="component" value="Unassembled WGS sequence"/>
</dbReference>
<feature type="chain" id="PRO_5044754023" description="Secreted protein" evidence="1">
    <location>
        <begin position="22"/>
        <end position="94"/>
    </location>
</feature>
<keyword evidence="1" id="KW-0732">Signal</keyword>
<evidence type="ECO:0000256" key="1">
    <source>
        <dbReference type="SAM" id="SignalP"/>
    </source>
</evidence>
<comment type="caution">
    <text evidence="2">The sequence shown here is derived from an EMBL/GenBank/DDBJ whole genome shotgun (WGS) entry which is preliminary data.</text>
</comment>
<protein>
    <recommendedName>
        <fullName evidence="4">Secreted protein</fullName>
    </recommendedName>
</protein>
<sequence>MCSSHTTIAALVAFVLDLTLAREDDAASKDSGLQWWERFNWSSSNVKSDEFYSLHLEYSIRLFHPIETPPYVISVINANVVLHPFSILVSKCFK</sequence>
<evidence type="ECO:0000313" key="3">
    <source>
        <dbReference type="Proteomes" id="UP001603857"/>
    </source>
</evidence>
<proteinExistence type="predicted"/>
<keyword evidence="3" id="KW-1185">Reference proteome</keyword>
<organism evidence="2 3">
    <name type="scientific">Flemingia macrophylla</name>
    <dbReference type="NCBI Taxonomy" id="520843"/>
    <lineage>
        <taxon>Eukaryota</taxon>
        <taxon>Viridiplantae</taxon>
        <taxon>Streptophyta</taxon>
        <taxon>Embryophyta</taxon>
        <taxon>Tracheophyta</taxon>
        <taxon>Spermatophyta</taxon>
        <taxon>Magnoliopsida</taxon>
        <taxon>eudicotyledons</taxon>
        <taxon>Gunneridae</taxon>
        <taxon>Pentapetalae</taxon>
        <taxon>rosids</taxon>
        <taxon>fabids</taxon>
        <taxon>Fabales</taxon>
        <taxon>Fabaceae</taxon>
        <taxon>Papilionoideae</taxon>
        <taxon>50 kb inversion clade</taxon>
        <taxon>NPAAA clade</taxon>
        <taxon>indigoferoid/millettioid clade</taxon>
        <taxon>Phaseoleae</taxon>
        <taxon>Flemingia</taxon>
    </lineage>
</organism>
<evidence type="ECO:0000313" key="2">
    <source>
        <dbReference type="EMBL" id="KAL2334578.1"/>
    </source>
</evidence>
<evidence type="ECO:0008006" key="4">
    <source>
        <dbReference type="Google" id="ProtNLM"/>
    </source>
</evidence>
<feature type="signal peptide" evidence="1">
    <location>
        <begin position="1"/>
        <end position="21"/>
    </location>
</feature>
<gene>
    <name evidence="2" type="ORF">Fmac_015791</name>
</gene>
<name>A0ABD1MGF8_9FABA</name>
<dbReference type="EMBL" id="JBGMDY010000005">
    <property type="protein sequence ID" value="KAL2334578.1"/>
    <property type="molecule type" value="Genomic_DNA"/>
</dbReference>
<reference evidence="2 3" key="1">
    <citation type="submission" date="2024-08" db="EMBL/GenBank/DDBJ databases">
        <title>Insights into the chromosomal genome structure of Flemingia macrophylla.</title>
        <authorList>
            <person name="Ding Y."/>
            <person name="Zhao Y."/>
            <person name="Bi W."/>
            <person name="Wu M."/>
            <person name="Zhao G."/>
            <person name="Gong Y."/>
            <person name="Li W."/>
            <person name="Zhang P."/>
        </authorList>
    </citation>
    <scope>NUCLEOTIDE SEQUENCE [LARGE SCALE GENOMIC DNA]</scope>
    <source>
        <strain evidence="2">DYQJB</strain>
        <tissue evidence="2">Leaf</tissue>
    </source>
</reference>